<accession>A0ABS5I1D8</accession>
<dbReference type="InterPro" id="IPR050238">
    <property type="entry name" value="DNA_Rep/Repair_Clamp_Loader"/>
</dbReference>
<name>A0ABS5I1D8_9GAMM</name>
<evidence type="ECO:0000256" key="3">
    <source>
        <dbReference type="ARBA" id="ARBA00049244"/>
    </source>
</evidence>
<dbReference type="EMBL" id="JAAIKR010000005">
    <property type="protein sequence ID" value="MBR9727842.1"/>
    <property type="molecule type" value="Genomic_DNA"/>
</dbReference>
<protein>
    <recommendedName>
        <fullName evidence="1">DNA-directed DNA polymerase</fullName>
        <ecNumber evidence="1">2.7.7.7</ecNumber>
    </recommendedName>
</protein>
<dbReference type="GO" id="GO:0003887">
    <property type="term" value="F:DNA-directed DNA polymerase activity"/>
    <property type="evidence" value="ECO:0007669"/>
    <property type="project" value="UniProtKB-EC"/>
</dbReference>
<dbReference type="SUPFAM" id="SSF52540">
    <property type="entry name" value="P-loop containing nucleoside triphosphate hydrolases"/>
    <property type="match status" value="1"/>
</dbReference>
<organism evidence="4 5">
    <name type="scientific">Shewanella intestini</name>
    <dbReference type="NCBI Taxonomy" id="2017544"/>
    <lineage>
        <taxon>Bacteria</taxon>
        <taxon>Pseudomonadati</taxon>
        <taxon>Pseudomonadota</taxon>
        <taxon>Gammaproteobacteria</taxon>
        <taxon>Alteromonadales</taxon>
        <taxon>Shewanellaceae</taxon>
        <taxon>Shewanella</taxon>
    </lineage>
</organism>
<evidence type="ECO:0000313" key="4">
    <source>
        <dbReference type="EMBL" id="MBR9727842.1"/>
    </source>
</evidence>
<dbReference type="InterPro" id="IPR004622">
    <property type="entry name" value="DNA_pol_HolB"/>
</dbReference>
<dbReference type="InterPro" id="IPR027417">
    <property type="entry name" value="P-loop_NTPase"/>
</dbReference>
<dbReference type="Proteomes" id="UP000811844">
    <property type="component" value="Unassembled WGS sequence"/>
</dbReference>
<keyword evidence="2" id="KW-0239">DNA-directed DNA polymerase</keyword>
<evidence type="ECO:0000256" key="1">
    <source>
        <dbReference type="ARBA" id="ARBA00012417"/>
    </source>
</evidence>
<keyword evidence="5" id="KW-1185">Reference proteome</keyword>
<comment type="caution">
    <text evidence="4">The sequence shown here is derived from an EMBL/GenBank/DDBJ whole genome shotgun (WGS) entry which is preliminary data.</text>
</comment>
<dbReference type="PANTHER" id="PTHR11669">
    <property type="entry name" value="REPLICATION FACTOR C / DNA POLYMERASE III GAMMA-TAU SUBUNIT"/>
    <property type="match status" value="1"/>
</dbReference>
<dbReference type="NCBIfam" id="TIGR00678">
    <property type="entry name" value="holB"/>
    <property type="match status" value="1"/>
</dbReference>
<sequence length="319" mass="35400">MQNAYQLEQLPWLTGVYHRFNEQVVAKSYSHASLLNISRAMGGELLANTMAKDVLCDNISQHGACGQCKNCLLISAGNHPDLHTIVPDGHQIKVDQIRQLCQQLTQTAQQGGRRVALIFSAEKLNLAAANALLKTLEEPGKDTLLVLQVNHGGRLLPTITSRCQNMAFTAPSRQAIQQWLISQSIALPVNSQQKAVDVTWCLSVVGGPLELAKSLQNGHYQRLLNYRQDWIKSVNEGFLSGSLLSLSEDQIIDALNVFYLFLRQYMLKDKKTSPFIQANIVKLAGEVMHMCQKLSNMPSVNTAALCQQYVLSFRQLALS</sequence>
<gene>
    <name evidence="4" type="primary">holB</name>
    <name evidence="4" type="ORF">G3R48_07560</name>
</gene>
<dbReference type="EC" id="2.7.7.7" evidence="1"/>
<dbReference type="RefSeq" id="WP_153663668.1">
    <property type="nucleotide sequence ID" value="NZ_JAAIKR010000005.1"/>
</dbReference>
<keyword evidence="4" id="KW-0548">Nucleotidyltransferase</keyword>
<comment type="catalytic activity">
    <reaction evidence="3">
        <text>DNA(n) + a 2'-deoxyribonucleoside 5'-triphosphate = DNA(n+1) + diphosphate</text>
        <dbReference type="Rhea" id="RHEA:22508"/>
        <dbReference type="Rhea" id="RHEA-COMP:17339"/>
        <dbReference type="Rhea" id="RHEA-COMP:17340"/>
        <dbReference type="ChEBI" id="CHEBI:33019"/>
        <dbReference type="ChEBI" id="CHEBI:61560"/>
        <dbReference type="ChEBI" id="CHEBI:173112"/>
        <dbReference type="EC" id="2.7.7.7"/>
    </reaction>
</comment>
<dbReference type="Gene3D" id="3.40.50.300">
    <property type="entry name" value="P-loop containing nucleotide triphosphate hydrolases"/>
    <property type="match status" value="1"/>
</dbReference>
<dbReference type="PANTHER" id="PTHR11669:SF8">
    <property type="entry name" value="DNA POLYMERASE III SUBUNIT DELTA"/>
    <property type="match status" value="1"/>
</dbReference>
<keyword evidence="4" id="KW-0808">Transferase</keyword>
<proteinExistence type="predicted"/>
<evidence type="ECO:0000256" key="2">
    <source>
        <dbReference type="ARBA" id="ARBA00022932"/>
    </source>
</evidence>
<dbReference type="Pfam" id="PF13177">
    <property type="entry name" value="DNA_pol3_delta2"/>
    <property type="match status" value="1"/>
</dbReference>
<reference evidence="4 5" key="1">
    <citation type="submission" date="2020-02" db="EMBL/GenBank/DDBJ databases">
        <title>Shewanella WXL01 sp. nov., a marine bacterium isolated from green algae in Luhuitou Fringing Reef (Northern South China Sea).</title>
        <authorList>
            <person name="Wang X."/>
        </authorList>
    </citation>
    <scope>NUCLEOTIDE SEQUENCE [LARGE SCALE GENOMIC DNA]</scope>
    <source>
        <strain evidence="4 5">MCCC 1A01895</strain>
    </source>
</reference>
<evidence type="ECO:0000313" key="5">
    <source>
        <dbReference type="Proteomes" id="UP000811844"/>
    </source>
</evidence>